<evidence type="ECO:0000313" key="2">
    <source>
        <dbReference type="Proteomes" id="UP000308836"/>
    </source>
</evidence>
<comment type="caution">
    <text evidence="1">The sequence shown here is derived from an EMBL/GenBank/DDBJ whole genome shotgun (WGS) entry which is preliminary data.</text>
</comment>
<accession>A0AC61R767</accession>
<protein>
    <submittedName>
        <fullName evidence="1">Tyrosine recombinase XerC</fullName>
    </submittedName>
</protein>
<proteinExistence type="predicted"/>
<organism evidence="1 2">
    <name type="scientific">Dubosiella muris</name>
    <dbReference type="NCBI Taxonomy" id="3038133"/>
    <lineage>
        <taxon>Bacteria</taxon>
        <taxon>Bacillati</taxon>
        <taxon>Bacillota</taxon>
        <taxon>Erysipelotrichia</taxon>
        <taxon>Erysipelotrichales</taxon>
        <taxon>Erysipelotrichaceae</taxon>
        <taxon>Dubosiella</taxon>
    </lineage>
</organism>
<gene>
    <name evidence="1" type="ORF">E5336_06600</name>
</gene>
<dbReference type="EMBL" id="SRYG01000012">
    <property type="protein sequence ID" value="TGY65821.1"/>
    <property type="molecule type" value="Genomic_DNA"/>
</dbReference>
<sequence length="298" mass="34603">MSELIENFLRYIYRTHSGSEKTVEAYRRDLEQLKNYLVSEGISGFDAVSRNQFMEFLAQLRMLDDQSVASDATICRKLSTYRSFYQYLHQFIGIQNNPLEGIKSPGNKRKIPEFLFLHEVKNFLNTYDISQRNDLRDKTMFSLMYASGLRLSELVNLTWSQIDLNAHIVHVVGKGDKERIVPFYASLSRLLQEYRLRYWMLYAKDGETAVFLSNRGQKMTPRGVQFVMQKHADQIGMAMKVHPHMLRHSFATHLMDNGADIRIVQELLGHASLSTTQIYTHVSLAKVRMAYEHSHPLA</sequence>
<name>A0AC61R767_9FIRM</name>
<keyword evidence="2" id="KW-1185">Reference proteome</keyword>
<reference evidence="1" key="1">
    <citation type="submission" date="2019-04" db="EMBL/GenBank/DDBJ databases">
        <title>Microbes associate with the intestines of laboratory mice.</title>
        <authorList>
            <person name="Navarre W."/>
            <person name="Wong E."/>
            <person name="Huang K."/>
            <person name="Tropini C."/>
            <person name="Ng K."/>
            <person name="Yu B."/>
        </authorList>
    </citation>
    <scope>NUCLEOTIDE SEQUENCE</scope>
    <source>
        <strain evidence="1">NM09_H32</strain>
    </source>
</reference>
<evidence type="ECO:0000313" key="1">
    <source>
        <dbReference type="EMBL" id="TGY65821.1"/>
    </source>
</evidence>
<dbReference type="Proteomes" id="UP000308836">
    <property type="component" value="Unassembled WGS sequence"/>
</dbReference>